<dbReference type="Proteomes" id="UP000027135">
    <property type="component" value="Unassembled WGS sequence"/>
</dbReference>
<gene>
    <name evidence="1" type="ORF">L798_02530</name>
</gene>
<organism evidence="1 2">
    <name type="scientific">Zootermopsis nevadensis</name>
    <name type="common">Dampwood termite</name>
    <dbReference type="NCBI Taxonomy" id="136037"/>
    <lineage>
        <taxon>Eukaryota</taxon>
        <taxon>Metazoa</taxon>
        <taxon>Ecdysozoa</taxon>
        <taxon>Arthropoda</taxon>
        <taxon>Hexapoda</taxon>
        <taxon>Insecta</taxon>
        <taxon>Pterygota</taxon>
        <taxon>Neoptera</taxon>
        <taxon>Polyneoptera</taxon>
        <taxon>Dictyoptera</taxon>
        <taxon>Blattodea</taxon>
        <taxon>Blattoidea</taxon>
        <taxon>Termitoidae</taxon>
        <taxon>Termopsidae</taxon>
        <taxon>Zootermopsis</taxon>
    </lineage>
</organism>
<dbReference type="InParanoid" id="A0A067QJN1"/>
<evidence type="ECO:0000313" key="2">
    <source>
        <dbReference type="Proteomes" id="UP000027135"/>
    </source>
</evidence>
<sequence length="103" mass="11705">MQKKSELSKIQRFRLCCTKRLNATESDLQRKTSRIFKISRKYCIAMSVAKTKSMAVVVNDNYAGAYEDDRLLGLRAVQSGRSLPAFQRSLLHPSSGRLSQIHN</sequence>
<dbReference type="AlphaFoldDB" id="A0A067QJN1"/>
<reference evidence="1 2" key="1">
    <citation type="journal article" date="2014" name="Nat. Commun.">
        <title>Molecular traces of alternative social organization in a termite genome.</title>
        <authorList>
            <person name="Terrapon N."/>
            <person name="Li C."/>
            <person name="Robertson H.M."/>
            <person name="Ji L."/>
            <person name="Meng X."/>
            <person name="Booth W."/>
            <person name="Chen Z."/>
            <person name="Childers C.P."/>
            <person name="Glastad K.M."/>
            <person name="Gokhale K."/>
            <person name="Gowin J."/>
            <person name="Gronenberg W."/>
            <person name="Hermansen R.A."/>
            <person name="Hu H."/>
            <person name="Hunt B.G."/>
            <person name="Huylmans A.K."/>
            <person name="Khalil S.M."/>
            <person name="Mitchell R.D."/>
            <person name="Munoz-Torres M.C."/>
            <person name="Mustard J.A."/>
            <person name="Pan H."/>
            <person name="Reese J.T."/>
            <person name="Scharf M.E."/>
            <person name="Sun F."/>
            <person name="Vogel H."/>
            <person name="Xiao J."/>
            <person name="Yang W."/>
            <person name="Yang Z."/>
            <person name="Yang Z."/>
            <person name="Zhou J."/>
            <person name="Zhu J."/>
            <person name="Brent C.S."/>
            <person name="Elsik C.G."/>
            <person name="Goodisman M.A."/>
            <person name="Liberles D.A."/>
            <person name="Roe R.M."/>
            <person name="Vargo E.L."/>
            <person name="Vilcinskas A."/>
            <person name="Wang J."/>
            <person name="Bornberg-Bauer E."/>
            <person name="Korb J."/>
            <person name="Zhang G."/>
            <person name="Liebig J."/>
        </authorList>
    </citation>
    <scope>NUCLEOTIDE SEQUENCE [LARGE SCALE GENOMIC DNA]</scope>
    <source>
        <tissue evidence="1">Whole organism</tissue>
    </source>
</reference>
<protein>
    <submittedName>
        <fullName evidence="1">Uncharacterized protein</fullName>
    </submittedName>
</protein>
<name>A0A067QJN1_ZOONE</name>
<accession>A0A067QJN1</accession>
<dbReference type="EMBL" id="KK853402">
    <property type="protein sequence ID" value="KDR07841.1"/>
    <property type="molecule type" value="Genomic_DNA"/>
</dbReference>
<proteinExistence type="predicted"/>
<keyword evidence="2" id="KW-1185">Reference proteome</keyword>
<evidence type="ECO:0000313" key="1">
    <source>
        <dbReference type="EMBL" id="KDR07841.1"/>
    </source>
</evidence>